<dbReference type="Proteomes" id="UP000807159">
    <property type="component" value="Chromosome 6"/>
</dbReference>
<dbReference type="SUPFAM" id="SSF56300">
    <property type="entry name" value="Metallo-dependent phosphatases"/>
    <property type="match status" value="1"/>
</dbReference>
<dbReference type="GO" id="GO:0005576">
    <property type="term" value="C:extracellular region"/>
    <property type="evidence" value="ECO:0007669"/>
    <property type="project" value="UniProtKB-SubCell"/>
</dbReference>
<evidence type="ECO:0000313" key="13">
    <source>
        <dbReference type="EMBL" id="KAH8506281.1"/>
    </source>
</evidence>
<evidence type="ECO:0000259" key="12">
    <source>
        <dbReference type="Pfam" id="PF00149"/>
    </source>
</evidence>
<dbReference type="InterPro" id="IPR004843">
    <property type="entry name" value="Calcineurin-like_PHP"/>
</dbReference>
<keyword evidence="10" id="KW-0325">Glycoprotein</keyword>
<dbReference type="Pfam" id="PF00149">
    <property type="entry name" value="Metallophos"/>
    <property type="match status" value="1"/>
</dbReference>
<evidence type="ECO:0000313" key="14">
    <source>
        <dbReference type="Proteomes" id="UP000807159"/>
    </source>
</evidence>
<dbReference type="Gene3D" id="3.60.21.10">
    <property type="match status" value="1"/>
</dbReference>
<comment type="subcellular location">
    <subcellularLocation>
        <location evidence="2">Secreted</location>
    </subcellularLocation>
</comment>
<evidence type="ECO:0000256" key="3">
    <source>
        <dbReference type="ARBA" id="ARBA00008723"/>
    </source>
</evidence>
<evidence type="ECO:0000256" key="2">
    <source>
        <dbReference type="ARBA" id="ARBA00004613"/>
    </source>
</evidence>
<dbReference type="CDD" id="cd07383">
    <property type="entry name" value="MPP_Dcr2"/>
    <property type="match status" value="1"/>
</dbReference>
<keyword evidence="6" id="KW-0479">Metal-binding</keyword>
<dbReference type="AlphaFoldDB" id="A0A8T2YMK2"/>
<keyword evidence="14" id="KW-1185">Reference proteome</keyword>
<reference evidence="13" key="1">
    <citation type="journal article" date="2021" name="J. Hered.">
        <title>Genome Assembly of Salicaceae Populus deltoides (Eastern Cottonwood) I-69 Based on Nanopore Sequencing and Hi-C Technologies.</title>
        <authorList>
            <person name="Bai S."/>
            <person name="Wu H."/>
            <person name="Zhang J."/>
            <person name="Pan Z."/>
            <person name="Zhao W."/>
            <person name="Li Z."/>
            <person name="Tong C."/>
        </authorList>
    </citation>
    <scope>NUCLEOTIDE SEQUENCE</scope>
    <source>
        <tissue evidence="13">Leaf</tissue>
    </source>
</reference>
<evidence type="ECO:0000256" key="4">
    <source>
        <dbReference type="ARBA" id="ARBA00011738"/>
    </source>
</evidence>
<evidence type="ECO:0000256" key="5">
    <source>
        <dbReference type="ARBA" id="ARBA00022525"/>
    </source>
</evidence>
<dbReference type="GO" id="GO:0005737">
    <property type="term" value="C:cytoplasm"/>
    <property type="evidence" value="ECO:0007669"/>
    <property type="project" value="TreeGrafter"/>
</dbReference>
<sequence>MPSSLFSFVGARSERASELARRRNEQNHGRALLSSLFNLNLDNPLLSTHPDRSQITYRPPPSSPQEIPTSPSQVADMHYGTGVLTSCKDVLASEFHYCSDLNTTRFLKRIIEAEKPDFIAFTGDNIFGSSTPDAAESLLRAFAPAMESGLPWAAVLGNHDQESTMTRLELMSFISLLDYSVSQTNPSVEDASSAAKGDTITDIDGFGNYNLRVYGAPGSHSANRTVLDLFFLDSGDREVVQGVRTYGWIKESQLRWLHGVSKGYQPPKEKPSSATDCLTTVHVLSIPTKGGASPSATPTHCALAFFHIPIPEIRQLYYQKIIGQFQEGVACSSVNSGVLQTLVSMGDVKAVFMGHDHKNDFCGNLEGIWFCYGGGFGYHAYGIAGWSRRARIILAELEKGEKSWMGMERIRTWKRLDDEKLSKLDEQVSLQFEKNPNDSRRIDLFHISVGLHRISAVSLQSLKGDMTIYIDGFEHYNLRVYGAPGSHLPKRNETGSSYGWFKEPHYFPCSFIPTWEVS</sequence>
<comment type="similarity">
    <text evidence="3">Belongs to the metallophosphoesterase superfamily. Purple acid phosphatase family.</text>
</comment>
<protein>
    <recommendedName>
        <fullName evidence="12">Calcineurin-like phosphoesterase domain-containing protein</fullName>
    </recommendedName>
</protein>
<proteinExistence type="inferred from homology"/>
<dbReference type="InterPro" id="IPR029052">
    <property type="entry name" value="Metallo-depent_PP-like"/>
</dbReference>
<dbReference type="EMBL" id="JACEGQ020000006">
    <property type="protein sequence ID" value="KAH8506281.1"/>
    <property type="molecule type" value="Genomic_DNA"/>
</dbReference>
<feature type="region of interest" description="Disordered" evidence="11">
    <location>
        <begin position="49"/>
        <end position="72"/>
    </location>
</feature>
<dbReference type="PANTHER" id="PTHR32440">
    <property type="entry name" value="PHOSPHATASE DCR2-RELATED-RELATED"/>
    <property type="match status" value="1"/>
</dbReference>
<evidence type="ECO:0000256" key="9">
    <source>
        <dbReference type="ARBA" id="ARBA00023004"/>
    </source>
</evidence>
<evidence type="ECO:0000256" key="11">
    <source>
        <dbReference type="SAM" id="MobiDB-lite"/>
    </source>
</evidence>
<feature type="domain" description="Calcineurin-like phosphoesterase" evidence="12">
    <location>
        <begin position="74"/>
        <end position="358"/>
    </location>
</feature>
<comment type="subunit">
    <text evidence="4">Homodimer.</text>
</comment>
<evidence type="ECO:0000256" key="6">
    <source>
        <dbReference type="ARBA" id="ARBA00022723"/>
    </source>
</evidence>
<evidence type="ECO:0000256" key="1">
    <source>
        <dbReference type="ARBA" id="ARBA00001947"/>
    </source>
</evidence>
<evidence type="ECO:0000256" key="10">
    <source>
        <dbReference type="ARBA" id="ARBA00023180"/>
    </source>
</evidence>
<comment type="cofactor">
    <cofactor evidence="1">
        <name>Zn(2+)</name>
        <dbReference type="ChEBI" id="CHEBI:29105"/>
    </cofactor>
</comment>
<dbReference type="PANTHER" id="PTHR32440:SF2">
    <property type="entry name" value="INACTIVE PURPLE ACID PHOSPHATASE 28-RELATED"/>
    <property type="match status" value="1"/>
</dbReference>
<accession>A0A8T2YMK2</accession>
<keyword evidence="9" id="KW-0408">Iron</keyword>
<keyword evidence="8" id="KW-0862">Zinc</keyword>
<name>A0A8T2YMK2_POPDE</name>
<evidence type="ECO:0000256" key="7">
    <source>
        <dbReference type="ARBA" id="ARBA00022729"/>
    </source>
</evidence>
<dbReference type="FunFam" id="3.60.21.10:FF:000038">
    <property type="entry name" value="Probable inactive purple acid phosphatase 29"/>
    <property type="match status" value="1"/>
</dbReference>
<gene>
    <name evidence="13" type="ORF">H0E87_013193</name>
</gene>
<dbReference type="GO" id="GO:0046872">
    <property type="term" value="F:metal ion binding"/>
    <property type="evidence" value="ECO:0007669"/>
    <property type="project" value="UniProtKB-KW"/>
</dbReference>
<keyword evidence="7" id="KW-0732">Signal</keyword>
<evidence type="ECO:0000256" key="8">
    <source>
        <dbReference type="ARBA" id="ARBA00022833"/>
    </source>
</evidence>
<keyword evidence="5" id="KW-0964">Secreted</keyword>
<dbReference type="GO" id="GO:0016788">
    <property type="term" value="F:hydrolase activity, acting on ester bonds"/>
    <property type="evidence" value="ECO:0007669"/>
    <property type="project" value="TreeGrafter"/>
</dbReference>
<organism evidence="13 14">
    <name type="scientific">Populus deltoides</name>
    <name type="common">Eastern poplar</name>
    <name type="synonym">Eastern cottonwood</name>
    <dbReference type="NCBI Taxonomy" id="3696"/>
    <lineage>
        <taxon>Eukaryota</taxon>
        <taxon>Viridiplantae</taxon>
        <taxon>Streptophyta</taxon>
        <taxon>Embryophyta</taxon>
        <taxon>Tracheophyta</taxon>
        <taxon>Spermatophyta</taxon>
        <taxon>Magnoliopsida</taxon>
        <taxon>eudicotyledons</taxon>
        <taxon>Gunneridae</taxon>
        <taxon>Pentapetalae</taxon>
        <taxon>rosids</taxon>
        <taxon>fabids</taxon>
        <taxon>Malpighiales</taxon>
        <taxon>Salicaceae</taxon>
        <taxon>Saliceae</taxon>
        <taxon>Populus</taxon>
    </lineage>
</organism>
<comment type="caution">
    <text evidence="13">The sequence shown here is derived from an EMBL/GenBank/DDBJ whole genome shotgun (WGS) entry which is preliminary data.</text>
</comment>